<evidence type="ECO:0000256" key="3">
    <source>
        <dbReference type="ARBA" id="ARBA00022525"/>
    </source>
</evidence>
<feature type="domain" description="Protein kinase" evidence="4">
    <location>
        <begin position="402"/>
        <end position="572"/>
    </location>
</feature>
<dbReference type="InterPro" id="IPR045379">
    <property type="entry name" value="Crinkler_N"/>
</dbReference>
<dbReference type="PROSITE" id="PS50011">
    <property type="entry name" value="PROTEIN_KINASE_DOM"/>
    <property type="match status" value="1"/>
</dbReference>
<evidence type="ECO:0000259" key="4">
    <source>
        <dbReference type="PROSITE" id="PS50011"/>
    </source>
</evidence>
<name>A0A9P3H469_9FUNG</name>
<organism evidence="5 6">
    <name type="scientific">Entomortierella parvispora</name>
    <dbReference type="NCBI Taxonomy" id="205924"/>
    <lineage>
        <taxon>Eukaryota</taxon>
        <taxon>Fungi</taxon>
        <taxon>Fungi incertae sedis</taxon>
        <taxon>Mucoromycota</taxon>
        <taxon>Mortierellomycotina</taxon>
        <taxon>Mortierellomycetes</taxon>
        <taxon>Mortierellales</taxon>
        <taxon>Mortierellaceae</taxon>
        <taxon>Entomortierella</taxon>
    </lineage>
</organism>
<keyword evidence="3" id="KW-0964">Secreted</keyword>
<dbReference type="EMBL" id="BQFW01000002">
    <property type="protein sequence ID" value="GJJ69422.1"/>
    <property type="molecule type" value="Genomic_DNA"/>
</dbReference>
<dbReference type="PANTHER" id="PTHR37171">
    <property type="entry name" value="SERINE/THREONINE-PROTEIN KINASE YRZF-RELATED"/>
    <property type="match status" value="1"/>
</dbReference>
<dbReference type="GO" id="GO:0005524">
    <property type="term" value="F:ATP binding"/>
    <property type="evidence" value="ECO:0007669"/>
    <property type="project" value="InterPro"/>
</dbReference>
<proteinExistence type="predicted"/>
<dbReference type="GO" id="GO:0004672">
    <property type="term" value="F:protein kinase activity"/>
    <property type="evidence" value="ECO:0007669"/>
    <property type="project" value="InterPro"/>
</dbReference>
<comment type="subcellular location">
    <subcellularLocation>
        <location evidence="1">Host cell</location>
    </subcellularLocation>
    <subcellularLocation>
        <location evidence="2">Secreted</location>
    </subcellularLocation>
</comment>
<reference evidence="5" key="1">
    <citation type="submission" date="2021-11" db="EMBL/GenBank/DDBJ databases">
        <authorList>
            <person name="Herlambang A."/>
            <person name="Guo Y."/>
            <person name="Takashima Y."/>
            <person name="Nishizawa T."/>
        </authorList>
    </citation>
    <scope>NUCLEOTIDE SEQUENCE</scope>
    <source>
        <strain evidence="5">E1425</strain>
    </source>
</reference>
<dbReference type="PANTHER" id="PTHR37171:SF1">
    <property type="entry name" value="SERINE_THREONINE-PROTEIN KINASE YRZF-RELATED"/>
    <property type="match status" value="1"/>
</dbReference>
<evidence type="ECO:0000313" key="5">
    <source>
        <dbReference type="EMBL" id="GJJ69422.1"/>
    </source>
</evidence>
<comment type="caution">
    <text evidence="5">The sequence shown here is derived from an EMBL/GenBank/DDBJ whole genome shotgun (WGS) entry which is preliminary data.</text>
</comment>
<dbReference type="AlphaFoldDB" id="A0A9P3H469"/>
<dbReference type="Proteomes" id="UP000827284">
    <property type="component" value="Unassembled WGS sequence"/>
</dbReference>
<dbReference type="GO" id="GO:0043657">
    <property type="term" value="C:host cell"/>
    <property type="evidence" value="ECO:0007669"/>
    <property type="project" value="UniProtKB-SubCell"/>
</dbReference>
<dbReference type="InterPro" id="IPR000719">
    <property type="entry name" value="Prot_kinase_dom"/>
</dbReference>
<gene>
    <name evidence="5" type="ORF">EMPS_01768</name>
</gene>
<reference evidence="5" key="2">
    <citation type="journal article" date="2022" name="Microbiol. Resour. Announc.">
        <title>Whole-Genome Sequence of Entomortierella parvispora E1425, a Mucoromycotan Fungus Associated with Burkholderiaceae-Related Endosymbiotic Bacteria.</title>
        <authorList>
            <person name="Herlambang A."/>
            <person name="Guo Y."/>
            <person name="Takashima Y."/>
            <person name="Narisawa K."/>
            <person name="Ohta H."/>
            <person name="Nishizawa T."/>
        </authorList>
    </citation>
    <scope>NUCLEOTIDE SEQUENCE</scope>
    <source>
        <strain evidence="5">E1425</strain>
    </source>
</reference>
<dbReference type="Gene3D" id="1.10.510.10">
    <property type="entry name" value="Transferase(Phosphotransferase) domain 1"/>
    <property type="match status" value="1"/>
</dbReference>
<keyword evidence="6" id="KW-1185">Reference proteome</keyword>
<accession>A0A9P3H469</accession>
<dbReference type="GO" id="GO:0005576">
    <property type="term" value="C:extracellular region"/>
    <property type="evidence" value="ECO:0007669"/>
    <property type="project" value="UniProtKB-SubCell"/>
</dbReference>
<evidence type="ECO:0000256" key="2">
    <source>
        <dbReference type="ARBA" id="ARBA00004613"/>
    </source>
</evidence>
<protein>
    <recommendedName>
        <fullName evidence="4">Protein kinase domain-containing protein</fullName>
    </recommendedName>
</protein>
<dbReference type="Pfam" id="PF20147">
    <property type="entry name" value="Crinkler"/>
    <property type="match status" value="1"/>
</dbReference>
<dbReference type="InterPro" id="IPR011009">
    <property type="entry name" value="Kinase-like_dom_sf"/>
</dbReference>
<dbReference type="OrthoDB" id="2156052at2759"/>
<dbReference type="InterPro" id="IPR052396">
    <property type="entry name" value="Meiotic_Drive_Suppr_Kinase"/>
</dbReference>
<evidence type="ECO:0000313" key="6">
    <source>
        <dbReference type="Proteomes" id="UP000827284"/>
    </source>
</evidence>
<evidence type="ECO:0000256" key="1">
    <source>
        <dbReference type="ARBA" id="ARBA00004340"/>
    </source>
</evidence>
<sequence>MASLTLNCITIDRLEVCSVIILSTSTVSLLRKAINIQMGFATPAENLTLWQVNILSTESTPEKYDALSSLHEDNKLNLSLPLLTLFPLGAPEGVFHIAIRWQRLLSEYAFFRVPPPDIIVANQESPGTLPDSIRKFPLTPRKVHSWDTFVPSVLGMSLATTPMYARPVFYRRRVAWSKLELCWIFNNDIGSVEGLPPFPRISYANGLLCGVPDGVCLCTGIDGPYTELFPLAFKMPDAFRLPDGVSFHEAYHQQGSISHGPAGPLNQIYGYMKLNGHRYGMLSTYNQTWFLKITGEVDDELLVSTTIPYDSTEPTVRQCYWWLVRAALTDGKMDISHIRTARLVRTKEQTNRGFKRLRREVRCFWPPRYGIGQDATTRQRIGRMQWRWREDVEYEYINIPVFRNMKLFSIGEEGVRTHRATWKGMDVMVKRADVWNEPTGVQELETEEKAYHLLKRLQGRYIPRMQMTGTLNGMEMILVTEYMGNRLENDRLDASDRDKIRKALSAIHDKGILHGDIQPIRIVVNRDGEDSRFFFIDLGLSEFTRNRKVLEREAKELEEMLDHMPWPETMNH</sequence>
<dbReference type="SUPFAM" id="SSF56112">
    <property type="entry name" value="Protein kinase-like (PK-like)"/>
    <property type="match status" value="1"/>
</dbReference>